<name>A0A9P4TD25_CURKU</name>
<reference evidence="2" key="1">
    <citation type="submission" date="2019-04" db="EMBL/GenBank/DDBJ databases">
        <title>Sequencing of skin fungus with MAO and IRED activity.</title>
        <authorList>
            <person name="Marsaioli A.J."/>
            <person name="Bonatto J.M.C."/>
            <person name="Reis Junior O."/>
        </authorList>
    </citation>
    <scope>NUCLEOTIDE SEQUENCE</scope>
    <source>
        <strain evidence="2">30M1</strain>
    </source>
</reference>
<evidence type="ECO:0000256" key="1">
    <source>
        <dbReference type="SAM" id="MobiDB-lite"/>
    </source>
</evidence>
<feature type="compositionally biased region" description="Acidic residues" evidence="1">
    <location>
        <begin position="68"/>
        <end position="77"/>
    </location>
</feature>
<feature type="region of interest" description="Disordered" evidence="1">
    <location>
        <begin position="1"/>
        <end position="77"/>
    </location>
</feature>
<accession>A0A9P4TD25</accession>
<evidence type="ECO:0000313" key="2">
    <source>
        <dbReference type="EMBL" id="KAF3000840.1"/>
    </source>
</evidence>
<comment type="caution">
    <text evidence="2">The sequence shown here is derived from an EMBL/GenBank/DDBJ whole genome shotgun (WGS) entry which is preliminary data.</text>
</comment>
<keyword evidence="3" id="KW-1185">Reference proteome</keyword>
<dbReference type="EMBL" id="SWKU01000014">
    <property type="protein sequence ID" value="KAF3000840.1"/>
    <property type="molecule type" value="Genomic_DNA"/>
</dbReference>
<organism evidence="2 3">
    <name type="scientific">Curvularia kusanoi</name>
    <name type="common">Cochliobolus kusanoi</name>
    <dbReference type="NCBI Taxonomy" id="90978"/>
    <lineage>
        <taxon>Eukaryota</taxon>
        <taxon>Fungi</taxon>
        <taxon>Dikarya</taxon>
        <taxon>Ascomycota</taxon>
        <taxon>Pezizomycotina</taxon>
        <taxon>Dothideomycetes</taxon>
        <taxon>Pleosporomycetidae</taxon>
        <taxon>Pleosporales</taxon>
        <taxon>Pleosporineae</taxon>
        <taxon>Pleosporaceae</taxon>
        <taxon>Curvularia</taxon>
    </lineage>
</organism>
<protein>
    <submittedName>
        <fullName evidence="2">Uncharacterized protein</fullName>
    </submittedName>
</protein>
<dbReference type="AlphaFoldDB" id="A0A9P4TD25"/>
<dbReference type="OrthoDB" id="3797007at2759"/>
<proteinExistence type="predicted"/>
<evidence type="ECO:0000313" key="3">
    <source>
        <dbReference type="Proteomes" id="UP000801428"/>
    </source>
</evidence>
<dbReference type="Proteomes" id="UP000801428">
    <property type="component" value="Unassembled WGS sequence"/>
</dbReference>
<sequence>MSTEGALTGGLDSVALDVNEGKKSPENVPDLAFDKSTATEHNFKELQGLLSGEPASEREGSVPGSDAELGDADEDDDDDRCIESLYNAYHTSYAVPINETSPHMQYAKDLAYALLQRYFPESEGYLVEPAALGPYAANGINFLLNENYEPDADPDVRSKKPSRDRKTHAQYSFQSDWHFIAPEYMAAFEVKKGTAEVDEDDEVITFRAHTYLVIIIDDLLTFPRWSRANVNHRGDVLSDLLGVRAGIAKGRGMLFFGPRLELYSYDANDASEPVKRLPQSDWRTDMRTTSLAAVDSILRGFAGHQVSYQDAS</sequence>
<gene>
    <name evidence="2" type="ORF">E8E13_006994</name>
</gene>